<dbReference type="GO" id="GO:0016757">
    <property type="term" value="F:glycosyltransferase activity"/>
    <property type="evidence" value="ECO:0007669"/>
    <property type="project" value="UniProtKB-KW"/>
</dbReference>
<dbReference type="InterPro" id="IPR007657">
    <property type="entry name" value="Glycosyltransferase_61"/>
</dbReference>
<feature type="transmembrane region" description="Helical" evidence="5">
    <location>
        <begin position="33"/>
        <end position="54"/>
    </location>
</feature>
<evidence type="ECO:0000256" key="3">
    <source>
        <dbReference type="ARBA" id="ARBA00023180"/>
    </source>
</evidence>
<name>A0A976IL53_BRELC</name>
<feature type="compositionally biased region" description="Basic residues" evidence="4">
    <location>
        <begin position="1"/>
        <end position="10"/>
    </location>
</feature>
<proteinExistence type="predicted"/>
<dbReference type="KEGG" id="blac:94349333"/>
<accession>A0A976IL53</accession>
<reference evidence="7 8" key="1">
    <citation type="journal article" date="2021" name="Genome Biol.">
        <title>AFLAP: assembly-free linkage analysis pipeline using k-mers from genome sequencing data.</title>
        <authorList>
            <person name="Fletcher K."/>
            <person name="Zhang L."/>
            <person name="Gil J."/>
            <person name="Han R."/>
            <person name="Cavanaugh K."/>
            <person name="Michelmore R."/>
        </authorList>
    </citation>
    <scope>NUCLEOTIDE SEQUENCE [LARGE SCALE GENOMIC DNA]</scope>
    <source>
        <strain evidence="7 8">SF5</strain>
    </source>
</reference>
<keyword evidence="2" id="KW-0808">Transferase</keyword>
<dbReference type="Proteomes" id="UP000294530">
    <property type="component" value="Unassembled WGS sequence"/>
</dbReference>
<organism evidence="7 8">
    <name type="scientific">Bremia lactucae</name>
    <name type="common">Lettuce downy mildew</name>
    <dbReference type="NCBI Taxonomy" id="4779"/>
    <lineage>
        <taxon>Eukaryota</taxon>
        <taxon>Sar</taxon>
        <taxon>Stramenopiles</taxon>
        <taxon>Oomycota</taxon>
        <taxon>Peronosporomycetes</taxon>
        <taxon>Peronosporales</taxon>
        <taxon>Peronosporaceae</taxon>
        <taxon>Bremia</taxon>
    </lineage>
</organism>
<dbReference type="InterPro" id="IPR049625">
    <property type="entry name" value="Glyco_transf_61_cat"/>
</dbReference>
<keyword evidence="3" id="KW-0325">Glycoprotein</keyword>
<protein>
    <recommendedName>
        <fullName evidence="6">Glycosyltransferase 61 catalytic domain-containing protein</fullName>
    </recommendedName>
</protein>
<evidence type="ECO:0000256" key="5">
    <source>
        <dbReference type="SAM" id="Phobius"/>
    </source>
</evidence>
<feature type="compositionally biased region" description="Polar residues" evidence="4">
    <location>
        <begin position="15"/>
        <end position="25"/>
    </location>
</feature>
<dbReference type="PANTHER" id="PTHR20961">
    <property type="entry name" value="GLYCOSYLTRANSFERASE"/>
    <property type="match status" value="1"/>
</dbReference>
<sequence length="549" mass="62404">MYRSFVKKPKAVAMPSTNEATTSTAGGKKRHSLVPLLLVFLSLAVSLSLIVQFLDLGTATIDKTVSTVVMQHERPYNYSDVKTRSLCYAQRDVGILAAVNKSARTFCGDGGWDSVHQAPMSAKKATKITMYEAKGGIKTATFQNLMLDLYGVQIHKPIESVAQDGGDHNPLFRYNPIIVNCACDELANYFLSITNLKKRWAKQIWQLHLEALPKRGNATETFCLPSRAAKSRRSLWDFVKDPLQPPDPNKLIVFEDPVVLITRRDDHNPFFQISVAFNSWIMLQVLGWDVTKTRVIHFDGGFPSPIDALHQQLLAPNFPIIKGTSLMGKRVHFRGSVVIAPYESRGPLMEHLNNDEPCHDSALIKSFRAQSLVALNVTPEMERELADTSRRPMIVTVITRRPIRGRTLQRMWVNEDEILALMRIQYKSLNVLIRSVEYANLTLYDQITTTIESDMIVGMHGAGLVNVLWTRPGTTVVEIFPKLKFRWGYRNLCQFLGCDWHEFRGGEDLGPDPAPETKNKRIIYDEWMTFFHPLFNEMYTAYLRRRASD</sequence>
<evidence type="ECO:0000259" key="6">
    <source>
        <dbReference type="Pfam" id="PF04577"/>
    </source>
</evidence>
<dbReference type="Pfam" id="PF04577">
    <property type="entry name" value="Glyco_transf_61"/>
    <property type="match status" value="1"/>
</dbReference>
<evidence type="ECO:0000313" key="7">
    <source>
        <dbReference type="EMBL" id="TDH73847.1"/>
    </source>
</evidence>
<keyword evidence="8" id="KW-1185">Reference proteome</keyword>
<gene>
    <name evidence="7" type="ORF">CCR75_005582</name>
</gene>
<dbReference type="GeneID" id="94349333"/>
<dbReference type="PANTHER" id="PTHR20961:SF124">
    <property type="entry name" value="GLYCOSYLTRANSFERASE"/>
    <property type="match status" value="1"/>
</dbReference>
<dbReference type="AlphaFoldDB" id="A0A976IL53"/>
<dbReference type="OrthoDB" id="1892506at2759"/>
<keyword evidence="5" id="KW-0812">Transmembrane</keyword>
<keyword evidence="1" id="KW-0328">Glycosyltransferase</keyword>
<comment type="caution">
    <text evidence="7">The sequence shown here is derived from an EMBL/GenBank/DDBJ whole genome shotgun (WGS) entry which is preliminary data.</text>
</comment>
<evidence type="ECO:0000256" key="2">
    <source>
        <dbReference type="ARBA" id="ARBA00022679"/>
    </source>
</evidence>
<keyword evidence="5" id="KW-0472">Membrane</keyword>
<feature type="domain" description="Glycosyltransferase 61 catalytic" evidence="6">
    <location>
        <begin position="391"/>
        <end position="477"/>
    </location>
</feature>
<evidence type="ECO:0000256" key="4">
    <source>
        <dbReference type="SAM" id="MobiDB-lite"/>
    </source>
</evidence>
<feature type="region of interest" description="Disordered" evidence="4">
    <location>
        <begin position="1"/>
        <end position="26"/>
    </location>
</feature>
<evidence type="ECO:0000313" key="8">
    <source>
        <dbReference type="Proteomes" id="UP000294530"/>
    </source>
</evidence>
<dbReference type="RefSeq" id="XP_067823345.1">
    <property type="nucleotide sequence ID" value="XM_067963662.1"/>
</dbReference>
<dbReference type="EMBL" id="SHOA02000005">
    <property type="protein sequence ID" value="TDH73847.1"/>
    <property type="molecule type" value="Genomic_DNA"/>
</dbReference>
<evidence type="ECO:0000256" key="1">
    <source>
        <dbReference type="ARBA" id="ARBA00022676"/>
    </source>
</evidence>
<keyword evidence="5" id="KW-1133">Transmembrane helix</keyword>